<proteinExistence type="predicted"/>
<dbReference type="InterPro" id="IPR026444">
    <property type="entry name" value="Secre_tail"/>
</dbReference>
<dbReference type="RefSeq" id="WP_108778753.1">
    <property type="nucleotide sequence ID" value="NZ_CP029186.1"/>
</dbReference>
<feature type="signal peptide" evidence="2">
    <location>
        <begin position="1"/>
        <end position="18"/>
    </location>
</feature>
<reference evidence="4 5" key="1">
    <citation type="submission" date="2018-04" db="EMBL/GenBank/DDBJ databases">
        <title>Genome sequencing of Flavobacterium sp. HYN0059.</title>
        <authorList>
            <person name="Yi H."/>
            <person name="Baek C."/>
        </authorList>
    </citation>
    <scope>NUCLEOTIDE SEQUENCE [LARGE SCALE GENOMIC DNA]</scope>
    <source>
        <strain evidence="4 5">HYN0059</strain>
    </source>
</reference>
<dbReference type="KEGG" id="falb:HYN59_13430"/>
<feature type="chain" id="PRO_5015664367" description="Secretion system C-terminal sorting domain-containing protein" evidence="2">
    <location>
        <begin position="19"/>
        <end position="143"/>
    </location>
</feature>
<evidence type="ECO:0000256" key="1">
    <source>
        <dbReference type="ARBA" id="ARBA00022729"/>
    </source>
</evidence>
<dbReference type="Pfam" id="PF18962">
    <property type="entry name" value="Por_Secre_tail"/>
    <property type="match status" value="1"/>
</dbReference>
<accession>A0A2S1R0K4</accession>
<keyword evidence="5" id="KW-1185">Reference proteome</keyword>
<dbReference type="OrthoDB" id="849076at2"/>
<gene>
    <name evidence="4" type="ORF">HYN59_13430</name>
</gene>
<organism evidence="4 5">
    <name type="scientific">Flavobacterium album</name>
    <dbReference type="NCBI Taxonomy" id="2175091"/>
    <lineage>
        <taxon>Bacteria</taxon>
        <taxon>Pseudomonadati</taxon>
        <taxon>Bacteroidota</taxon>
        <taxon>Flavobacteriia</taxon>
        <taxon>Flavobacteriales</taxon>
        <taxon>Flavobacteriaceae</taxon>
        <taxon>Flavobacterium</taxon>
    </lineage>
</organism>
<dbReference type="Proteomes" id="UP000244929">
    <property type="component" value="Chromosome"/>
</dbReference>
<sequence>MKQKLLILFGLAVSGVYAQSGVNSGAVSGNSLIYSVGEIYVLPVGNPNGASSGTIGAISRIEFLGIDEIAVTEKGIKVYPNPTAHSVYFETTEIISNVEVYDTNGRLVISLKPQNNQADLSILQSGTYIIRTNNNQSFKVIKK</sequence>
<evidence type="ECO:0000313" key="4">
    <source>
        <dbReference type="EMBL" id="AWH86051.1"/>
    </source>
</evidence>
<dbReference type="AlphaFoldDB" id="A0A2S1R0K4"/>
<name>A0A2S1R0K4_9FLAO</name>
<evidence type="ECO:0000256" key="2">
    <source>
        <dbReference type="SAM" id="SignalP"/>
    </source>
</evidence>
<protein>
    <recommendedName>
        <fullName evidence="3">Secretion system C-terminal sorting domain-containing protein</fullName>
    </recommendedName>
</protein>
<evidence type="ECO:0000313" key="5">
    <source>
        <dbReference type="Proteomes" id="UP000244929"/>
    </source>
</evidence>
<dbReference type="EMBL" id="CP029186">
    <property type="protein sequence ID" value="AWH86051.1"/>
    <property type="molecule type" value="Genomic_DNA"/>
</dbReference>
<evidence type="ECO:0000259" key="3">
    <source>
        <dbReference type="Pfam" id="PF18962"/>
    </source>
</evidence>
<feature type="domain" description="Secretion system C-terminal sorting" evidence="3">
    <location>
        <begin position="78"/>
        <end position="142"/>
    </location>
</feature>
<keyword evidence="1 2" id="KW-0732">Signal</keyword>
<dbReference type="NCBIfam" id="TIGR04183">
    <property type="entry name" value="Por_Secre_tail"/>
    <property type="match status" value="1"/>
</dbReference>